<evidence type="ECO:0000256" key="2">
    <source>
        <dbReference type="ARBA" id="ARBA00009661"/>
    </source>
</evidence>
<comment type="subcellular location">
    <subcellularLocation>
        <location evidence="1 6">Nucleus</location>
    </subcellularLocation>
</comment>
<keyword evidence="3 6" id="KW-0238">DNA-binding</keyword>
<dbReference type="Gene3D" id="1.10.10.60">
    <property type="entry name" value="Homeodomain-like"/>
    <property type="match status" value="1"/>
</dbReference>
<dbReference type="SMART" id="SM00389">
    <property type="entry name" value="HOX"/>
    <property type="match status" value="1"/>
</dbReference>
<accession>A0A2R5LE29</accession>
<feature type="compositionally biased region" description="Low complexity" evidence="7">
    <location>
        <begin position="187"/>
        <end position="200"/>
    </location>
</feature>
<dbReference type="GO" id="GO:0005634">
    <property type="term" value="C:nucleus"/>
    <property type="evidence" value="ECO:0007669"/>
    <property type="project" value="UniProtKB-SubCell"/>
</dbReference>
<dbReference type="KEGG" id="oti:135385264"/>
<evidence type="ECO:0000256" key="1">
    <source>
        <dbReference type="ARBA" id="ARBA00004123"/>
    </source>
</evidence>
<evidence type="ECO:0000256" key="5">
    <source>
        <dbReference type="ARBA" id="ARBA00023242"/>
    </source>
</evidence>
<evidence type="ECO:0000313" key="9">
    <source>
        <dbReference type="EMBL" id="MBY07790.1"/>
    </source>
</evidence>
<organism evidence="9">
    <name type="scientific">Ornithodoros turicata</name>
    <dbReference type="NCBI Taxonomy" id="34597"/>
    <lineage>
        <taxon>Eukaryota</taxon>
        <taxon>Metazoa</taxon>
        <taxon>Ecdysozoa</taxon>
        <taxon>Arthropoda</taxon>
        <taxon>Chelicerata</taxon>
        <taxon>Arachnida</taxon>
        <taxon>Acari</taxon>
        <taxon>Parasitiformes</taxon>
        <taxon>Ixodida</taxon>
        <taxon>Ixodoidea</taxon>
        <taxon>Argasidae</taxon>
        <taxon>Ornithodorinae</taxon>
        <taxon>Ornithodoros</taxon>
    </lineage>
</organism>
<dbReference type="PANTHER" id="PTHR11850">
    <property type="entry name" value="HOMEOBOX PROTEIN TRANSCRIPTION FACTORS"/>
    <property type="match status" value="1"/>
</dbReference>
<feature type="compositionally biased region" description="Acidic residues" evidence="7">
    <location>
        <begin position="446"/>
        <end position="458"/>
    </location>
</feature>
<dbReference type="KEGG" id="oti:135374428"/>
<dbReference type="FunFam" id="1.10.10.60:FF:000004">
    <property type="entry name" value="Meis2 homeobox isoform 2c"/>
    <property type="match status" value="1"/>
</dbReference>
<evidence type="ECO:0000256" key="3">
    <source>
        <dbReference type="ARBA" id="ARBA00023125"/>
    </source>
</evidence>
<dbReference type="GO" id="GO:0001654">
    <property type="term" value="P:eye development"/>
    <property type="evidence" value="ECO:0007669"/>
    <property type="project" value="UniProtKB-ARBA"/>
</dbReference>
<dbReference type="GO" id="GO:0048646">
    <property type="term" value="P:anatomical structure formation involved in morphogenesis"/>
    <property type="evidence" value="ECO:0007669"/>
    <property type="project" value="UniProtKB-ARBA"/>
</dbReference>
<dbReference type="AlphaFoldDB" id="A0A2R5LE29"/>
<dbReference type="InterPro" id="IPR009057">
    <property type="entry name" value="Homeodomain-like_sf"/>
</dbReference>
<feature type="compositionally biased region" description="Basic residues" evidence="7">
    <location>
        <begin position="304"/>
        <end position="313"/>
    </location>
</feature>
<dbReference type="GeneID" id="135385264"/>
<dbReference type="GO" id="GO:0006355">
    <property type="term" value="P:regulation of DNA-templated transcription"/>
    <property type="evidence" value="ECO:0007669"/>
    <property type="project" value="InterPro"/>
</dbReference>
<keyword evidence="5 6" id="KW-0539">Nucleus</keyword>
<keyword evidence="4 6" id="KW-0371">Homeobox</keyword>
<dbReference type="RefSeq" id="XP_064470540.1">
    <property type="nucleotide sequence ID" value="XM_064614470.1"/>
</dbReference>
<dbReference type="SUPFAM" id="SSF46689">
    <property type="entry name" value="Homeodomain-like"/>
    <property type="match status" value="1"/>
</dbReference>
<dbReference type="RefSeq" id="XP_064470541.1">
    <property type="nucleotide sequence ID" value="XM_064614471.1"/>
</dbReference>
<sequence>MQEASPRPTAYQDAPLVGRGLESGEESPVGGMNVVAPTTMSHSPSPPPDALDPQAQAQLEADKRAVYKHPLFPLLALLFEKCERATQTAEAPSSESFSSDIQAFVQHQERDRRPFFSDDPDVDSLMVKAIQVLRIHLLELEKVQELCKDFCNRYIACLKSKMQSENLLRSADFPSHGGSEGGHLSDSDSSCSSPGPLRLSPSPPVQATHQNNCITNAMNPAQIVSGGTVYQMVQTSAGIMAQPIQIQPSQSMPVITAIHGGTPLSQIGANCSSADQEQRLASMGHRHLSLSMSGDDEEDDLLGSKKKQKRGVLPKHATSIMRSWLFQHIVHPYPTEDEKRQIAAQTNLTLLQVNNWFINARRRILQPMLDAGNPEAAQKAKKAKVQSARPVERFWPDALASLQPRTPSSSTSHGTQDASSNGHGAGGHGSDVTSDDSPCGGTLNSADEDNDNEENNKQ</sequence>
<dbReference type="GeneID" id="135374428"/>
<dbReference type="InterPro" id="IPR001356">
    <property type="entry name" value="HD"/>
</dbReference>
<feature type="domain" description="Homeobox" evidence="8">
    <location>
        <begin position="304"/>
        <end position="367"/>
    </location>
</feature>
<feature type="region of interest" description="Disordered" evidence="7">
    <location>
        <begin position="1"/>
        <end position="55"/>
    </location>
</feature>
<dbReference type="InterPro" id="IPR050224">
    <property type="entry name" value="TALE_homeobox"/>
</dbReference>
<dbReference type="GO" id="GO:0000987">
    <property type="term" value="F:cis-regulatory region sequence-specific DNA binding"/>
    <property type="evidence" value="ECO:0007669"/>
    <property type="project" value="UniProtKB-ARBA"/>
</dbReference>
<feature type="DNA-binding region" description="Homeobox" evidence="6">
    <location>
        <begin position="306"/>
        <end position="368"/>
    </location>
</feature>
<dbReference type="RefSeq" id="XP_064463459.1">
    <property type="nucleotide sequence ID" value="XM_064607389.1"/>
</dbReference>
<dbReference type="GO" id="GO:0048663">
    <property type="term" value="P:neuron fate commitment"/>
    <property type="evidence" value="ECO:0007669"/>
    <property type="project" value="UniProtKB-ARBA"/>
</dbReference>
<feature type="region of interest" description="Disordered" evidence="7">
    <location>
        <begin position="290"/>
        <end position="313"/>
    </location>
</feature>
<evidence type="ECO:0000256" key="6">
    <source>
        <dbReference type="PROSITE-ProRule" id="PRU00108"/>
    </source>
</evidence>
<evidence type="ECO:0000256" key="4">
    <source>
        <dbReference type="ARBA" id="ARBA00023155"/>
    </source>
</evidence>
<dbReference type="InterPro" id="IPR008422">
    <property type="entry name" value="KN_HD"/>
</dbReference>
<dbReference type="RefSeq" id="XP_064463460.1">
    <property type="nucleotide sequence ID" value="XM_064607390.1"/>
</dbReference>
<dbReference type="PROSITE" id="PS50071">
    <property type="entry name" value="HOMEOBOX_2"/>
    <property type="match status" value="1"/>
</dbReference>
<dbReference type="EMBL" id="GGLE01003664">
    <property type="protein sequence ID" value="MBY07790.1"/>
    <property type="molecule type" value="Transcribed_RNA"/>
</dbReference>
<evidence type="ECO:0000256" key="7">
    <source>
        <dbReference type="SAM" id="MobiDB-lite"/>
    </source>
</evidence>
<dbReference type="CDD" id="cd00086">
    <property type="entry name" value="homeodomain"/>
    <property type="match status" value="1"/>
</dbReference>
<dbReference type="InterPro" id="IPR032453">
    <property type="entry name" value="PKNOX/Meis_N"/>
</dbReference>
<dbReference type="RefSeq" id="XP_064470539.1">
    <property type="nucleotide sequence ID" value="XM_064614469.1"/>
</dbReference>
<feature type="region of interest" description="Disordered" evidence="7">
    <location>
        <begin position="170"/>
        <end position="210"/>
    </location>
</feature>
<protein>
    <submittedName>
        <fullName evidence="9">Putative transcription factor meis1</fullName>
    </submittedName>
</protein>
<feature type="compositionally biased region" description="Polar residues" evidence="7">
    <location>
        <begin position="403"/>
        <end position="417"/>
    </location>
</feature>
<dbReference type="Pfam" id="PF16493">
    <property type="entry name" value="Meis_PKNOX_N"/>
    <property type="match status" value="1"/>
</dbReference>
<reference evidence="9" key="1">
    <citation type="submission" date="2018-03" db="EMBL/GenBank/DDBJ databases">
        <title>The relapsing fever spirochete Borrelia turicatae persists in the highly oxidative environment of its soft-bodied tick vector.</title>
        <authorList>
            <person name="Bourret T.J."/>
            <person name="Boyle W.K."/>
            <person name="Valenzuela J.G."/>
            <person name="Oliveira F."/>
            <person name="Lopez J.E."/>
        </authorList>
    </citation>
    <scope>NUCLEOTIDE SEQUENCE</scope>
    <source>
        <strain evidence="9">Kansas strain/isolate</strain>
        <tissue evidence="9">Salivary glands</tissue>
    </source>
</reference>
<proteinExistence type="inferred from homology"/>
<dbReference type="Pfam" id="PF05920">
    <property type="entry name" value="Homeobox_KN"/>
    <property type="match status" value="1"/>
</dbReference>
<comment type="similarity">
    <text evidence="2">Belongs to the TALE/MEIS homeobox family.</text>
</comment>
<feature type="region of interest" description="Disordered" evidence="7">
    <location>
        <begin position="399"/>
        <end position="458"/>
    </location>
</feature>
<name>A0A2R5LE29_9ACAR</name>
<evidence type="ECO:0000259" key="8">
    <source>
        <dbReference type="PROSITE" id="PS50071"/>
    </source>
</evidence>